<dbReference type="InterPro" id="IPR001264">
    <property type="entry name" value="Glyco_trans_51"/>
</dbReference>
<dbReference type="Gene3D" id="1.10.3810.10">
    <property type="entry name" value="Biosynthetic peptidoglycan transglycosylase-like"/>
    <property type="match status" value="1"/>
</dbReference>
<dbReference type="InterPro" id="IPR012338">
    <property type="entry name" value="Beta-lactam/transpept-like"/>
</dbReference>
<dbReference type="Pfam" id="PF06832">
    <property type="entry name" value="BiPBP_C"/>
    <property type="match status" value="1"/>
</dbReference>
<evidence type="ECO:0000313" key="17">
    <source>
        <dbReference type="Proteomes" id="UP000777935"/>
    </source>
</evidence>
<evidence type="ECO:0000256" key="3">
    <source>
        <dbReference type="ARBA" id="ARBA00007739"/>
    </source>
</evidence>
<evidence type="ECO:0000259" key="15">
    <source>
        <dbReference type="Pfam" id="PF06832"/>
    </source>
</evidence>
<dbReference type="Pfam" id="PF00912">
    <property type="entry name" value="Transgly"/>
    <property type="match status" value="1"/>
</dbReference>
<evidence type="ECO:0000256" key="1">
    <source>
        <dbReference type="ARBA" id="ARBA00004752"/>
    </source>
</evidence>
<keyword evidence="8" id="KW-0378">Hydrolase</keyword>
<feature type="chain" id="PRO_5046757734" description="peptidoglycan glycosyltransferase" evidence="12">
    <location>
        <begin position="21"/>
        <end position="674"/>
    </location>
</feature>
<organism evidence="16 17">
    <name type="scientific">Parasulfitobacter algicola</name>
    <dbReference type="NCBI Taxonomy" id="2614809"/>
    <lineage>
        <taxon>Bacteria</taxon>
        <taxon>Pseudomonadati</taxon>
        <taxon>Pseudomonadota</taxon>
        <taxon>Alphaproteobacteria</taxon>
        <taxon>Rhodobacterales</taxon>
        <taxon>Roseobacteraceae</taxon>
        <taxon>Parasulfitobacter</taxon>
    </lineage>
</organism>
<dbReference type="EMBL" id="JABUFE010000001">
    <property type="protein sequence ID" value="NSX53202.1"/>
    <property type="molecule type" value="Genomic_DNA"/>
</dbReference>
<dbReference type="InterPro" id="IPR009647">
    <property type="entry name" value="PBP_C"/>
</dbReference>
<keyword evidence="17" id="KW-1185">Reference proteome</keyword>
<dbReference type="InterPro" id="IPR036950">
    <property type="entry name" value="PBP_transglycosylase"/>
</dbReference>
<dbReference type="PANTHER" id="PTHR32282:SF15">
    <property type="entry name" value="PENICILLIN-BINDING PROTEIN 1C"/>
    <property type="match status" value="1"/>
</dbReference>
<evidence type="ECO:0000256" key="11">
    <source>
        <dbReference type="ARBA" id="ARBA00049902"/>
    </source>
</evidence>
<dbReference type="PANTHER" id="PTHR32282">
    <property type="entry name" value="BINDING PROTEIN TRANSPEPTIDASE, PUTATIVE-RELATED"/>
    <property type="match status" value="1"/>
</dbReference>
<comment type="caution">
    <text evidence="16">The sequence shown here is derived from an EMBL/GenBank/DDBJ whole genome shotgun (WGS) entry which is preliminary data.</text>
</comment>
<dbReference type="InterPro" id="IPR050396">
    <property type="entry name" value="Glycosyltr_51/Transpeptidase"/>
</dbReference>
<evidence type="ECO:0000259" key="14">
    <source>
        <dbReference type="Pfam" id="PF00912"/>
    </source>
</evidence>
<dbReference type="InterPro" id="IPR001460">
    <property type="entry name" value="PCN-bd_Tpept"/>
</dbReference>
<dbReference type="Pfam" id="PF00905">
    <property type="entry name" value="Transpeptidase"/>
    <property type="match status" value="1"/>
</dbReference>
<feature type="domain" description="Glycosyl transferase family 51" evidence="14">
    <location>
        <begin position="57"/>
        <end position="224"/>
    </location>
</feature>
<protein>
    <recommendedName>
        <fullName evidence="10">peptidoglycan glycosyltransferase</fullName>
        <ecNumber evidence="10">2.4.99.28</ecNumber>
    </recommendedName>
</protein>
<dbReference type="NCBIfam" id="TIGR02073">
    <property type="entry name" value="PBP_1c"/>
    <property type="match status" value="1"/>
</dbReference>
<keyword evidence="6" id="KW-0328">Glycosyltransferase</keyword>
<sequence length="674" mass="72867">MKRYALFIVAALLLSGAAMRDQVDGWIDATDLPVLTLETSVEVRDRDGRLMRAYTVADGRWRLAVSLDQVDPGYLDMLIAYEDKRFYRHSGVDILAMLRALRQAVWEGEIVSGASTLTMQVARLLEDGTTGQWQGKLRQVRVAMALERRLSKQQILELYLTLAPYGGNVEGVRTATFSYFGKEPSRLTPAQSALLIALPQSPEARRPDRYSVRAKAARDRVIARVIDDPSVASVAQAEILPTTRRPFPSLAPHLSDRVVADHPVTLRHDLTLQADVQMRLQALAAQAVRPHGERLSIAIVVMDHQNGQMVASVGSAGYQSDRRQGHVDMTRALRSPGSTLKPLIYGIAFDQGIAHPETIIADIPRDFGGYAPQNFDGEYRGDLRVREALQQSLNTTAVLLTETIGPNRFVGQLRKSGANPVIPGGKPGLAVALGGVGLTLEDMVQLYAGLANGGLSVPMVFKKTDVPDASKRLMNAEAAWHIGDILSGITPPPNAPRDKVAFKTGTSYGHRDAWAIGYDGQHVIGVWMGRPDGTPVPGAFGGDLAAPILFQAFSRVKPDFAPLSAPPPATLIVGTADLPQPLQRFRALGDWAAAAVDAPDIAFPPNGAVVESDGVLFAKVRNGVAPFTWIVNGAPMITAARDRTVELSNLPKGFHTLAVVDAKGMSSRSNIQLR</sequence>
<evidence type="ECO:0000256" key="12">
    <source>
        <dbReference type="SAM" id="SignalP"/>
    </source>
</evidence>
<feature type="domain" description="Penicillin-binding C-terminal" evidence="15">
    <location>
        <begin position="594"/>
        <end position="668"/>
    </location>
</feature>
<evidence type="ECO:0000256" key="8">
    <source>
        <dbReference type="ARBA" id="ARBA00022801"/>
    </source>
</evidence>
<evidence type="ECO:0000256" key="6">
    <source>
        <dbReference type="ARBA" id="ARBA00022676"/>
    </source>
</evidence>
<evidence type="ECO:0000259" key="13">
    <source>
        <dbReference type="Pfam" id="PF00905"/>
    </source>
</evidence>
<comment type="similarity">
    <text evidence="3">In the N-terminal section; belongs to the glycosyltransferase 51 family.</text>
</comment>
<evidence type="ECO:0000256" key="9">
    <source>
        <dbReference type="ARBA" id="ARBA00023268"/>
    </source>
</evidence>
<dbReference type="EC" id="2.4.99.28" evidence="10"/>
<accession>A0ABX2IK00</accession>
<feature type="signal peptide" evidence="12">
    <location>
        <begin position="1"/>
        <end position="20"/>
    </location>
</feature>
<keyword evidence="7" id="KW-0808">Transferase</keyword>
<keyword evidence="9" id="KW-0511">Multifunctional enzyme</keyword>
<evidence type="ECO:0000256" key="7">
    <source>
        <dbReference type="ARBA" id="ARBA00022679"/>
    </source>
</evidence>
<dbReference type="Proteomes" id="UP000777935">
    <property type="component" value="Unassembled WGS sequence"/>
</dbReference>
<keyword evidence="5" id="KW-0645">Protease</keyword>
<keyword evidence="12" id="KW-0732">Signal</keyword>
<name>A0ABX2IK00_9RHOB</name>
<feature type="domain" description="Penicillin-binding protein transpeptidase" evidence="13">
    <location>
        <begin position="298"/>
        <end position="519"/>
    </location>
</feature>
<dbReference type="RefSeq" id="WP_174134330.1">
    <property type="nucleotide sequence ID" value="NZ_JABUFE010000001.1"/>
</dbReference>
<gene>
    <name evidence="16" type="primary">pbpC</name>
    <name evidence="16" type="ORF">HRQ87_00125</name>
</gene>
<evidence type="ECO:0000313" key="16">
    <source>
        <dbReference type="EMBL" id="NSX53202.1"/>
    </source>
</evidence>
<reference evidence="16 17" key="1">
    <citation type="submission" date="2020-06" db="EMBL/GenBank/DDBJ databases">
        <title>Sulfitobacter algicola sp. nov., isolated from green algae.</title>
        <authorList>
            <person name="Wang C."/>
        </authorList>
    </citation>
    <scope>NUCLEOTIDE SEQUENCE [LARGE SCALE GENOMIC DNA]</scope>
    <source>
        <strain evidence="16 17">1151</strain>
    </source>
</reference>
<comment type="similarity">
    <text evidence="2">In the C-terminal section; belongs to the transpeptidase family.</text>
</comment>
<keyword evidence="4" id="KW-0121">Carboxypeptidase</keyword>
<evidence type="ECO:0000256" key="10">
    <source>
        <dbReference type="ARBA" id="ARBA00044770"/>
    </source>
</evidence>
<dbReference type="InterPro" id="IPR023346">
    <property type="entry name" value="Lysozyme-like_dom_sf"/>
</dbReference>
<evidence type="ECO:0000256" key="4">
    <source>
        <dbReference type="ARBA" id="ARBA00022645"/>
    </source>
</evidence>
<comment type="catalytic activity">
    <reaction evidence="11">
        <text>[GlcNAc-(1-&gt;4)-Mur2Ac(oyl-L-Ala-gamma-D-Glu-L-Lys-D-Ala-D-Ala)](n)-di-trans,octa-cis-undecaprenyl diphosphate + beta-D-GlcNAc-(1-&gt;4)-Mur2Ac(oyl-L-Ala-gamma-D-Glu-L-Lys-D-Ala-D-Ala)-di-trans,octa-cis-undecaprenyl diphosphate = [GlcNAc-(1-&gt;4)-Mur2Ac(oyl-L-Ala-gamma-D-Glu-L-Lys-D-Ala-D-Ala)](n+1)-di-trans,octa-cis-undecaprenyl diphosphate + di-trans,octa-cis-undecaprenyl diphosphate + H(+)</text>
        <dbReference type="Rhea" id="RHEA:23708"/>
        <dbReference type="Rhea" id="RHEA-COMP:9602"/>
        <dbReference type="Rhea" id="RHEA-COMP:9603"/>
        <dbReference type="ChEBI" id="CHEBI:15378"/>
        <dbReference type="ChEBI" id="CHEBI:58405"/>
        <dbReference type="ChEBI" id="CHEBI:60033"/>
        <dbReference type="ChEBI" id="CHEBI:78435"/>
        <dbReference type="EC" id="2.4.99.28"/>
    </reaction>
</comment>
<evidence type="ECO:0000256" key="2">
    <source>
        <dbReference type="ARBA" id="ARBA00007090"/>
    </source>
</evidence>
<dbReference type="SUPFAM" id="SSF53955">
    <property type="entry name" value="Lysozyme-like"/>
    <property type="match status" value="1"/>
</dbReference>
<dbReference type="Gene3D" id="3.40.710.10">
    <property type="entry name" value="DD-peptidase/beta-lactamase superfamily"/>
    <property type="match status" value="1"/>
</dbReference>
<evidence type="ECO:0000256" key="5">
    <source>
        <dbReference type="ARBA" id="ARBA00022670"/>
    </source>
</evidence>
<comment type="pathway">
    <text evidence="1">Cell wall biogenesis; peptidoglycan biosynthesis.</text>
</comment>
<proteinExistence type="inferred from homology"/>
<dbReference type="InterPro" id="IPR011815">
    <property type="entry name" value="PBP_1c"/>
</dbReference>
<dbReference type="SUPFAM" id="SSF56601">
    <property type="entry name" value="beta-lactamase/transpeptidase-like"/>
    <property type="match status" value="1"/>
</dbReference>